<keyword evidence="2" id="KW-0004">4Fe-4S</keyword>
<dbReference type="SUPFAM" id="SSF140490">
    <property type="entry name" value="Nqo1C-terminal domain-like"/>
    <property type="match status" value="1"/>
</dbReference>
<dbReference type="SMART" id="SM00928">
    <property type="entry name" value="NADH_4Fe-4S"/>
    <property type="match status" value="1"/>
</dbReference>
<evidence type="ECO:0000256" key="4">
    <source>
        <dbReference type="ARBA" id="ARBA00023004"/>
    </source>
</evidence>
<dbReference type="PANTHER" id="PTHR43578:SF3">
    <property type="entry name" value="NADH-QUINONE OXIDOREDUCTASE SUBUNIT F"/>
    <property type="match status" value="1"/>
</dbReference>
<gene>
    <name evidence="7" type="ORF">NEF87_003196</name>
</gene>
<dbReference type="Pfam" id="PF01512">
    <property type="entry name" value="Complex1_51K"/>
    <property type="match status" value="1"/>
</dbReference>
<reference evidence="7" key="1">
    <citation type="submission" date="2022-09" db="EMBL/GenBank/DDBJ databases">
        <title>Actin cytoskeleton and complex cell architecture in an #Asgard archaeon.</title>
        <authorList>
            <person name="Ponce Toledo R.I."/>
            <person name="Schleper C."/>
            <person name="Rodrigues Oliveira T."/>
            <person name="Wollweber F."/>
            <person name="Xu J."/>
            <person name="Rittmann S."/>
            <person name="Klingl A."/>
            <person name="Pilhofer M."/>
        </authorList>
    </citation>
    <scope>NUCLEOTIDE SEQUENCE</scope>
    <source>
        <strain evidence="7">B-35</strain>
    </source>
</reference>
<comment type="similarity">
    <text evidence="1">Belongs to the complex I 51 kDa subunit family.</text>
</comment>
<dbReference type="SUPFAM" id="SSF142019">
    <property type="entry name" value="Nqo1 FMN-binding domain-like"/>
    <property type="match status" value="1"/>
</dbReference>
<proteinExistence type="inferred from homology"/>
<dbReference type="EMBL" id="CP104013">
    <property type="protein sequence ID" value="UYP46911.1"/>
    <property type="molecule type" value="Genomic_DNA"/>
</dbReference>
<evidence type="ECO:0000256" key="1">
    <source>
        <dbReference type="ARBA" id="ARBA00007523"/>
    </source>
</evidence>
<evidence type="ECO:0000256" key="2">
    <source>
        <dbReference type="ARBA" id="ARBA00022485"/>
    </source>
</evidence>
<dbReference type="Gene3D" id="3.10.20.600">
    <property type="match status" value="1"/>
</dbReference>
<dbReference type="InterPro" id="IPR017900">
    <property type="entry name" value="4Fe4S_Fe_S_CS"/>
</dbReference>
<evidence type="ECO:0000259" key="6">
    <source>
        <dbReference type="PROSITE" id="PS51379"/>
    </source>
</evidence>
<evidence type="ECO:0000256" key="5">
    <source>
        <dbReference type="ARBA" id="ARBA00023014"/>
    </source>
</evidence>
<dbReference type="InterPro" id="IPR037225">
    <property type="entry name" value="Nuo51_FMN-bd_sf"/>
</dbReference>
<dbReference type="CDD" id="cd02980">
    <property type="entry name" value="TRX_Fd_family"/>
    <property type="match status" value="1"/>
</dbReference>
<dbReference type="Pfam" id="PF10589">
    <property type="entry name" value="NADH_4Fe-4S"/>
    <property type="match status" value="1"/>
</dbReference>
<evidence type="ECO:0000313" key="8">
    <source>
        <dbReference type="Proteomes" id="UP001208689"/>
    </source>
</evidence>
<dbReference type="Gene3D" id="1.20.1440.230">
    <property type="entry name" value="NADH-ubiquinone oxidoreductase 51kDa subunit, iron-sulphur binding domain"/>
    <property type="match status" value="1"/>
</dbReference>
<dbReference type="InterPro" id="IPR001949">
    <property type="entry name" value="NADH-UbQ_OxRdtase_51kDa_CS"/>
</dbReference>
<dbReference type="SUPFAM" id="SSF54862">
    <property type="entry name" value="4Fe-4S ferredoxins"/>
    <property type="match status" value="1"/>
</dbReference>
<evidence type="ECO:0000313" key="7">
    <source>
        <dbReference type="EMBL" id="UYP46911.1"/>
    </source>
</evidence>
<dbReference type="PANTHER" id="PTHR43578">
    <property type="entry name" value="NADH-QUINONE OXIDOREDUCTASE SUBUNIT F"/>
    <property type="match status" value="1"/>
</dbReference>
<dbReference type="InterPro" id="IPR036249">
    <property type="entry name" value="Thioredoxin-like_sf"/>
</dbReference>
<feature type="domain" description="4Fe-4S ferredoxin-type" evidence="6">
    <location>
        <begin position="573"/>
        <end position="602"/>
    </location>
</feature>
<dbReference type="InterPro" id="IPR011538">
    <property type="entry name" value="Nuo51_FMN-bd"/>
</dbReference>
<keyword evidence="4" id="KW-0408">Iron</keyword>
<dbReference type="InterPro" id="IPR037207">
    <property type="entry name" value="Nuop51_4Fe4S-bd_sf"/>
</dbReference>
<accession>A0ABY6HU18</accession>
<organism evidence="7 8">
    <name type="scientific">Candidatus Lokiarchaeum ossiferum</name>
    <dbReference type="NCBI Taxonomy" id="2951803"/>
    <lineage>
        <taxon>Archaea</taxon>
        <taxon>Promethearchaeati</taxon>
        <taxon>Promethearchaeota</taxon>
        <taxon>Promethearchaeia</taxon>
        <taxon>Promethearchaeales</taxon>
        <taxon>Promethearchaeaceae</taxon>
        <taxon>Candidatus Lokiarchaeum</taxon>
    </lineage>
</organism>
<dbReference type="SUPFAM" id="SSF52833">
    <property type="entry name" value="Thioredoxin-like"/>
    <property type="match status" value="1"/>
</dbReference>
<feature type="domain" description="4Fe-4S ferredoxin-type" evidence="6">
    <location>
        <begin position="543"/>
        <end position="572"/>
    </location>
</feature>
<dbReference type="Gene3D" id="3.40.30.10">
    <property type="entry name" value="Glutaredoxin"/>
    <property type="match status" value="1"/>
</dbReference>
<dbReference type="Gene3D" id="3.40.50.11540">
    <property type="entry name" value="NADH-ubiquinone oxidoreductase 51kDa subunit"/>
    <property type="match status" value="1"/>
</dbReference>
<evidence type="ECO:0000256" key="3">
    <source>
        <dbReference type="ARBA" id="ARBA00022723"/>
    </source>
</evidence>
<dbReference type="Gene3D" id="3.30.70.20">
    <property type="match status" value="1"/>
</dbReference>
<dbReference type="PROSITE" id="PS51379">
    <property type="entry name" value="4FE4S_FER_2"/>
    <property type="match status" value="2"/>
</dbReference>
<protein>
    <submittedName>
        <fullName evidence="7">Ion-translocating oxidoreductase complex subunit C</fullName>
    </submittedName>
</protein>
<keyword evidence="3" id="KW-0479">Metal-binding</keyword>
<dbReference type="PROSITE" id="PS00645">
    <property type="entry name" value="COMPLEX1_51K_2"/>
    <property type="match status" value="1"/>
</dbReference>
<dbReference type="Gene3D" id="6.10.250.1450">
    <property type="match status" value="1"/>
</dbReference>
<dbReference type="PROSITE" id="PS00198">
    <property type="entry name" value="4FE4S_FER_1"/>
    <property type="match status" value="1"/>
</dbReference>
<keyword evidence="8" id="KW-1185">Reference proteome</keyword>
<dbReference type="Pfam" id="PF14697">
    <property type="entry name" value="Fer4_21"/>
    <property type="match status" value="1"/>
</dbReference>
<dbReference type="Pfam" id="PF01257">
    <property type="entry name" value="2Fe-2S_thioredx"/>
    <property type="match status" value="1"/>
</dbReference>
<name>A0ABY6HU18_9ARCH</name>
<keyword evidence="5" id="KW-0411">Iron-sulfur</keyword>
<sequence length="604" mass="65758">MKKQKIEIIVCCSTGCNSLGGQEIYEELEKCIKDYKLDKHVKVKPTGCHGFCQTGPRMLINPEGVLYVYLKKTDVKKIIEQHLIGGKIVEELTYKDPVTKKTVQKRDDINFYKYQVSITTKNCGKINPEDINDYLAVGGYESLKKILQMKPDQVIKEVSTSRLRGKGGAGFPTGTKWSFLAQEANTPKYLICNGDEGDPGAFMDRTIMESDPQSVIEGMLIGAYATGASSGFVYVRAEKPLAASRMAKAIEQAQEHGFLGSNILNSGLDFDLQIRKGAGAFVCGEETALMSSILGNRGSPRPRPPYPANSGLWGKPTNINNVKTWATIPKIFAMGAENYAKIGTADSSGTAILCLSGNINNAGLIEIPMGTTIRRVVYDIGGGCPNGKKFKAIQIGGPSGGCIPEQYLDVEMIDTQIDFKSITSLGAIMGSGGLIVLDESTCLVDMARYFIQFTQNESCGKCVPCRIGTRKMLRILDRIVTGQGSYEDLDELESLAYTIKNASLCGLGQTAPNPIISTLKYFRDEYEAHIKGICPALVCKNLITYHISDENCIGCGLCAKNCPVNAIQGELKKKFHIDTNLCIKCGLCFSSCHNNAIYKKTGGK</sequence>
<dbReference type="Proteomes" id="UP001208689">
    <property type="component" value="Chromosome"/>
</dbReference>
<dbReference type="SUPFAM" id="SSF142984">
    <property type="entry name" value="Nqo1 middle domain-like"/>
    <property type="match status" value="1"/>
</dbReference>
<dbReference type="InterPro" id="IPR019575">
    <property type="entry name" value="Nuop51_4Fe4S-bd"/>
</dbReference>
<dbReference type="InterPro" id="IPR017896">
    <property type="entry name" value="4Fe4S_Fe-S-bd"/>
</dbReference>